<reference evidence="4" key="2">
    <citation type="submission" date="2020-11" db="EMBL/GenBank/DDBJ databases">
        <authorList>
            <person name="McCartney M.A."/>
            <person name="Auch B."/>
            <person name="Kono T."/>
            <person name="Mallez S."/>
            <person name="Becker A."/>
            <person name="Gohl D.M."/>
            <person name="Silverstein K.A.T."/>
            <person name="Koren S."/>
            <person name="Bechman K.B."/>
            <person name="Herman A."/>
            <person name="Abrahante J.E."/>
            <person name="Garbe J."/>
        </authorList>
    </citation>
    <scope>NUCLEOTIDE SEQUENCE</scope>
    <source>
        <strain evidence="4">Duluth1</strain>
        <tissue evidence="4">Whole animal</tissue>
    </source>
</reference>
<keyword evidence="2" id="KW-1133">Transmembrane helix</keyword>
<dbReference type="OrthoDB" id="10688147at2759"/>
<dbReference type="AlphaFoldDB" id="A0A9D4H0I8"/>
<keyword evidence="2" id="KW-0812">Transmembrane</keyword>
<evidence type="ECO:0000256" key="2">
    <source>
        <dbReference type="SAM" id="Phobius"/>
    </source>
</evidence>
<gene>
    <name evidence="4" type="ORF">DPMN_128123</name>
</gene>
<name>A0A9D4H0I8_DREPO</name>
<feature type="region of interest" description="Disordered" evidence="1">
    <location>
        <begin position="358"/>
        <end position="379"/>
    </location>
</feature>
<evidence type="ECO:0000256" key="3">
    <source>
        <dbReference type="SAM" id="SignalP"/>
    </source>
</evidence>
<comment type="caution">
    <text evidence="4">The sequence shown here is derived from an EMBL/GenBank/DDBJ whole genome shotgun (WGS) entry which is preliminary data.</text>
</comment>
<sequence length="615" mass="68034">MWINKLVCVFILAAVTVNAESYYESESDTIWRDVTCKLGEPQLSYNNGLFEVNETWSSTGDVWIGYLYAKVPFLLLGCARLQSVNGVYVNKTSDCFTICKGGTFGIQRTRQAPLGLLCICGTGSLDTSESSCIGGDKTSLCNKCFEIYTQINVNASHASGPNDNPGDDCLTYFHPHFKWQPCSGESCINSMCSNASYPDFTATATTTDVANNEWAAGNKLCLATGRHPSFVQSIIKTGFTDAQTQYHWTGIFRDNILIKLSLKDAFSRFSNDGYVYVHKWSKVLHSSNHDETKRALCVKGAESTTRHPETSNHTTEIIPSITQSIYADTSAILTTVTTPGFTISLQTTQMHTPIATDYAFPTSNDGRNEESGHPHSEKSSAISIGIGVSVGILLLVGGAVVIFLHKRRRIFNCNRTTGKNKPLQHETELKENMTYGKNIEDNVAQQNYFILEKCEQSISTTADHYSVSNEANMEDDYNTIHETEEPYEHVKDESNDYDHTTSVLPSGSHARKPENVYNKLKIDRPGHNVHGQNHGHNVVQSSEDDYNTTSAVMSFGKDDVSDYNHISHTAYKEATTNDDITGDTGGDYDAINSKNLKVAQSDSSDHAHVNKDRIK</sequence>
<evidence type="ECO:0000313" key="5">
    <source>
        <dbReference type="Proteomes" id="UP000828390"/>
    </source>
</evidence>
<feature type="region of interest" description="Disordered" evidence="1">
    <location>
        <begin position="492"/>
        <end position="512"/>
    </location>
</feature>
<reference evidence="4" key="1">
    <citation type="journal article" date="2019" name="bioRxiv">
        <title>The Genome of the Zebra Mussel, Dreissena polymorpha: A Resource for Invasive Species Research.</title>
        <authorList>
            <person name="McCartney M.A."/>
            <person name="Auch B."/>
            <person name="Kono T."/>
            <person name="Mallez S."/>
            <person name="Zhang Y."/>
            <person name="Obille A."/>
            <person name="Becker A."/>
            <person name="Abrahante J.E."/>
            <person name="Garbe J."/>
            <person name="Badalamenti J.P."/>
            <person name="Herman A."/>
            <person name="Mangelson H."/>
            <person name="Liachko I."/>
            <person name="Sullivan S."/>
            <person name="Sone E.D."/>
            <person name="Koren S."/>
            <person name="Silverstein K.A.T."/>
            <person name="Beckman K.B."/>
            <person name="Gohl D.M."/>
        </authorList>
    </citation>
    <scope>NUCLEOTIDE SEQUENCE</scope>
    <source>
        <strain evidence="4">Duluth1</strain>
        <tissue evidence="4">Whole animal</tissue>
    </source>
</reference>
<accession>A0A9D4H0I8</accession>
<evidence type="ECO:0000256" key="1">
    <source>
        <dbReference type="SAM" id="MobiDB-lite"/>
    </source>
</evidence>
<feature type="transmembrane region" description="Helical" evidence="2">
    <location>
        <begin position="381"/>
        <end position="404"/>
    </location>
</feature>
<evidence type="ECO:0000313" key="4">
    <source>
        <dbReference type="EMBL" id="KAH3826227.1"/>
    </source>
</evidence>
<dbReference type="EMBL" id="JAIWYP010000005">
    <property type="protein sequence ID" value="KAH3826227.1"/>
    <property type="molecule type" value="Genomic_DNA"/>
</dbReference>
<feature type="signal peptide" evidence="3">
    <location>
        <begin position="1"/>
        <end position="19"/>
    </location>
</feature>
<keyword evidence="5" id="KW-1185">Reference proteome</keyword>
<keyword evidence="3" id="KW-0732">Signal</keyword>
<feature type="chain" id="PRO_5038426178" evidence="3">
    <location>
        <begin position="20"/>
        <end position="615"/>
    </location>
</feature>
<proteinExistence type="predicted"/>
<protein>
    <submittedName>
        <fullName evidence="4">Uncharacterized protein</fullName>
    </submittedName>
</protein>
<feature type="compositionally biased region" description="Basic and acidic residues" evidence="1">
    <location>
        <begin position="366"/>
        <end position="378"/>
    </location>
</feature>
<dbReference type="Proteomes" id="UP000828390">
    <property type="component" value="Unassembled WGS sequence"/>
</dbReference>
<organism evidence="4 5">
    <name type="scientific">Dreissena polymorpha</name>
    <name type="common">Zebra mussel</name>
    <name type="synonym">Mytilus polymorpha</name>
    <dbReference type="NCBI Taxonomy" id="45954"/>
    <lineage>
        <taxon>Eukaryota</taxon>
        <taxon>Metazoa</taxon>
        <taxon>Spiralia</taxon>
        <taxon>Lophotrochozoa</taxon>
        <taxon>Mollusca</taxon>
        <taxon>Bivalvia</taxon>
        <taxon>Autobranchia</taxon>
        <taxon>Heteroconchia</taxon>
        <taxon>Euheterodonta</taxon>
        <taxon>Imparidentia</taxon>
        <taxon>Neoheterodontei</taxon>
        <taxon>Myida</taxon>
        <taxon>Dreissenoidea</taxon>
        <taxon>Dreissenidae</taxon>
        <taxon>Dreissena</taxon>
    </lineage>
</organism>
<keyword evidence="2" id="KW-0472">Membrane</keyword>